<evidence type="ECO:0000256" key="9">
    <source>
        <dbReference type="ARBA" id="ARBA00023002"/>
    </source>
</evidence>
<dbReference type="GO" id="GO:0005789">
    <property type="term" value="C:endoplasmic reticulum membrane"/>
    <property type="evidence" value="ECO:0007669"/>
    <property type="project" value="UniProtKB-SubCell"/>
</dbReference>
<protein>
    <submittedName>
        <fullName evidence="16">Cytochrome P450 CYP6YH4</fullName>
    </submittedName>
</protein>
<evidence type="ECO:0000256" key="5">
    <source>
        <dbReference type="ARBA" id="ARBA00022617"/>
    </source>
</evidence>
<dbReference type="SUPFAM" id="SSF48264">
    <property type="entry name" value="Cytochrome P450"/>
    <property type="match status" value="1"/>
</dbReference>
<organism evidence="16">
    <name type="scientific">Chrysoperla zastrowi sillemi</name>
    <dbReference type="NCBI Taxonomy" id="482137"/>
    <lineage>
        <taxon>Eukaryota</taxon>
        <taxon>Metazoa</taxon>
        <taxon>Ecdysozoa</taxon>
        <taxon>Arthropoda</taxon>
        <taxon>Hexapoda</taxon>
        <taxon>Insecta</taxon>
        <taxon>Pterygota</taxon>
        <taxon>Neoptera</taxon>
        <taxon>Endopterygota</taxon>
        <taxon>Neuroptera</taxon>
        <taxon>Hemerobiiformia</taxon>
        <taxon>Chrysopidae</taxon>
        <taxon>Chrysopinae</taxon>
        <taxon>Chrysoperla</taxon>
    </lineage>
</organism>
<dbReference type="PROSITE" id="PS00086">
    <property type="entry name" value="CYTOCHROME_P450"/>
    <property type="match status" value="1"/>
</dbReference>
<evidence type="ECO:0000256" key="13">
    <source>
        <dbReference type="PIRSR" id="PIRSR602401-1"/>
    </source>
</evidence>
<evidence type="ECO:0000256" key="15">
    <source>
        <dbReference type="SAM" id="Phobius"/>
    </source>
</evidence>
<evidence type="ECO:0000256" key="8">
    <source>
        <dbReference type="ARBA" id="ARBA00022848"/>
    </source>
</evidence>
<keyword evidence="10 13" id="KW-0408">Iron</keyword>
<comment type="cofactor">
    <cofactor evidence="1 13">
        <name>heme</name>
        <dbReference type="ChEBI" id="CHEBI:30413"/>
    </cofactor>
</comment>
<dbReference type="GO" id="GO:0004497">
    <property type="term" value="F:monooxygenase activity"/>
    <property type="evidence" value="ECO:0007669"/>
    <property type="project" value="UniProtKB-KW"/>
</dbReference>
<dbReference type="PRINTS" id="PR00463">
    <property type="entry name" value="EP450I"/>
</dbReference>
<sequence>MALISSSWYTDLLTLTTGLLTILYFYLTSTYDYWKKRKVPYDPPVLLFGNFYNAFTFKRNISSYFYDLYRKTNEKYFGFYIYRRPYLLLRDPELIKHVLVKDFNNFVPRTNADTTNKEDVLGRDNIFTIKDPHNWRYLRAKFSPFFSTGKMRNMFTLLDGFGEDLNKYIKNHVNKTIEVKDACRKYTTDVIVSTAFGIQANSFSDEEAEFSAISKKLFTFTLRRSVELICFFFVPELVTLFNFKLFSSFGTAFLRNAVSQAIEVREKNNINRPDLIDALIKLKNTGTLEDSPDLNDKQDHNKATIKFEGDILAAQAAVFFTAGFETTSSAISFTLYFLSYNPDIQIRLRKEIQTVIAENSGKFTYDSLAEMKYLDLCIKETLRLYPSLGFLDREAMSTYTFPGTDLTIDKGTPVIISLTGLHRDPQYFENPEVYDPERFNDENKSKFPPFAYIPFGEGPRNCVGARFGMVATKVGLVHILKDFEVVTFKTAPTLEIDPRGFLTSPKHGINLNFVKGTVYV</sequence>
<dbReference type="EMBL" id="ON646315">
    <property type="protein sequence ID" value="UZE89831.1"/>
    <property type="molecule type" value="mRNA"/>
</dbReference>
<dbReference type="GO" id="GO:0005506">
    <property type="term" value="F:iron ion binding"/>
    <property type="evidence" value="ECO:0007669"/>
    <property type="project" value="InterPro"/>
</dbReference>
<dbReference type="AlphaFoldDB" id="A0A9E7Y738"/>
<evidence type="ECO:0000256" key="14">
    <source>
        <dbReference type="RuleBase" id="RU000461"/>
    </source>
</evidence>
<dbReference type="PANTHER" id="PTHR24292">
    <property type="entry name" value="CYTOCHROME P450"/>
    <property type="match status" value="1"/>
</dbReference>
<dbReference type="GO" id="GO:0020037">
    <property type="term" value="F:heme binding"/>
    <property type="evidence" value="ECO:0007669"/>
    <property type="project" value="InterPro"/>
</dbReference>
<dbReference type="GO" id="GO:0016705">
    <property type="term" value="F:oxidoreductase activity, acting on paired donors, with incorporation or reduction of molecular oxygen"/>
    <property type="evidence" value="ECO:0007669"/>
    <property type="project" value="InterPro"/>
</dbReference>
<dbReference type="Pfam" id="PF00067">
    <property type="entry name" value="p450"/>
    <property type="match status" value="1"/>
</dbReference>
<evidence type="ECO:0000256" key="12">
    <source>
        <dbReference type="ARBA" id="ARBA00023136"/>
    </source>
</evidence>
<keyword evidence="7" id="KW-0256">Endoplasmic reticulum</keyword>
<dbReference type="InterPro" id="IPR001128">
    <property type="entry name" value="Cyt_P450"/>
</dbReference>
<evidence type="ECO:0000256" key="7">
    <source>
        <dbReference type="ARBA" id="ARBA00022824"/>
    </source>
</evidence>
<dbReference type="InterPro" id="IPR017972">
    <property type="entry name" value="Cyt_P450_CS"/>
</dbReference>
<evidence type="ECO:0000256" key="10">
    <source>
        <dbReference type="ARBA" id="ARBA00023004"/>
    </source>
</evidence>
<evidence type="ECO:0000313" key="16">
    <source>
        <dbReference type="EMBL" id="UZE89831.1"/>
    </source>
</evidence>
<keyword evidence="9 14" id="KW-0560">Oxidoreductase</keyword>
<dbReference type="InterPro" id="IPR036396">
    <property type="entry name" value="Cyt_P450_sf"/>
</dbReference>
<keyword evidence="6 13" id="KW-0479">Metal-binding</keyword>
<evidence type="ECO:0000256" key="1">
    <source>
        <dbReference type="ARBA" id="ARBA00001971"/>
    </source>
</evidence>
<dbReference type="FunFam" id="1.10.630.10:FF:000042">
    <property type="entry name" value="Cytochrome P450"/>
    <property type="match status" value="1"/>
</dbReference>
<evidence type="ECO:0000256" key="6">
    <source>
        <dbReference type="ARBA" id="ARBA00022723"/>
    </source>
</evidence>
<proteinExistence type="evidence at transcript level"/>
<keyword evidence="12 15" id="KW-0472">Membrane</keyword>
<keyword evidence="11 14" id="KW-0503">Monooxygenase</keyword>
<keyword evidence="15" id="KW-1133">Transmembrane helix</keyword>
<dbReference type="CDD" id="cd11056">
    <property type="entry name" value="CYP6-like"/>
    <property type="match status" value="1"/>
</dbReference>
<reference evidence="16" key="2">
    <citation type="submission" date="2022-05" db="EMBL/GenBank/DDBJ databases">
        <authorList>
            <person name="Pathak J."/>
            <person name="Thiruvengadam V."/>
            <person name="Gracy G.R."/>
        </authorList>
    </citation>
    <scope>NUCLEOTIDE SEQUENCE</scope>
</reference>
<keyword evidence="5 13" id="KW-0349">Heme</keyword>
<dbReference type="PRINTS" id="PR00385">
    <property type="entry name" value="P450"/>
</dbReference>
<accession>A0A9E7Y738</accession>
<reference evidence="16" key="1">
    <citation type="journal article" date="2022" name="Insects">
        <title>Comparative Transcriptome Analysis to Reveal Differentially Expressed cytochrome P450 in Response to Imidacloprid in the Aphid Lion, Chrysoperla zastrowi sillemi (Esben-Petersen).</title>
        <authorList>
            <person name="Pathak J."/>
            <person name="Ramasamy G.G."/>
            <person name="Agrawal A."/>
            <person name="Srivastava S."/>
            <person name="Basavaarya B.R."/>
            <person name="Muthugounder M."/>
            <person name="Muniyappa V.K."/>
            <person name="Maria P."/>
            <person name="Rai A."/>
            <person name="Venkatesan T."/>
        </authorList>
    </citation>
    <scope>NUCLEOTIDE SEQUENCE</scope>
</reference>
<evidence type="ECO:0000256" key="11">
    <source>
        <dbReference type="ARBA" id="ARBA00023033"/>
    </source>
</evidence>
<keyword evidence="8" id="KW-0492">Microsome</keyword>
<keyword evidence="15" id="KW-0812">Transmembrane</keyword>
<dbReference type="PANTHER" id="PTHR24292:SF45">
    <property type="entry name" value="CYTOCHROME P450 6G1-RELATED"/>
    <property type="match status" value="1"/>
</dbReference>
<evidence type="ECO:0000256" key="2">
    <source>
        <dbReference type="ARBA" id="ARBA00004174"/>
    </source>
</evidence>
<evidence type="ECO:0000256" key="3">
    <source>
        <dbReference type="ARBA" id="ARBA00004406"/>
    </source>
</evidence>
<dbReference type="InterPro" id="IPR050476">
    <property type="entry name" value="Insect_CytP450_Detox"/>
</dbReference>
<dbReference type="InterPro" id="IPR002401">
    <property type="entry name" value="Cyt_P450_E_grp-I"/>
</dbReference>
<dbReference type="Gene3D" id="1.10.630.10">
    <property type="entry name" value="Cytochrome P450"/>
    <property type="match status" value="1"/>
</dbReference>
<comment type="similarity">
    <text evidence="4 14">Belongs to the cytochrome P450 family.</text>
</comment>
<name>A0A9E7Y738_9NEOP</name>
<feature type="binding site" description="axial binding residue" evidence="13">
    <location>
        <position position="462"/>
    </location>
    <ligand>
        <name>heme</name>
        <dbReference type="ChEBI" id="CHEBI:30413"/>
    </ligand>
    <ligandPart>
        <name>Fe</name>
        <dbReference type="ChEBI" id="CHEBI:18248"/>
    </ligandPart>
</feature>
<comment type="subcellular location">
    <subcellularLocation>
        <location evidence="3">Endoplasmic reticulum membrane</location>
        <topology evidence="3">Peripheral membrane protein</topology>
    </subcellularLocation>
    <subcellularLocation>
        <location evidence="2">Microsome membrane</location>
        <topology evidence="2">Peripheral membrane protein</topology>
    </subcellularLocation>
</comment>
<evidence type="ECO:0000256" key="4">
    <source>
        <dbReference type="ARBA" id="ARBA00010617"/>
    </source>
</evidence>
<feature type="transmembrane region" description="Helical" evidence="15">
    <location>
        <begin position="6"/>
        <end position="27"/>
    </location>
</feature>